<name>A0A3S8R950_9FLAO</name>
<dbReference type="Proteomes" id="UP000274593">
    <property type="component" value="Chromosome"/>
</dbReference>
<evidence type="ECO:0000313" key="8">
    <source>
        <dbReference type="Proteomes" id="UP000274593"/>
    </source>
</evidence>
<evidence type="ECO:0000256" key="4">
    <source>
        <dbReference type="ARBA" id="ARBA00022827"/>
    </source>
</evidence>
<evidence type="ECO:0000256" key="3">
    <source>
        <dbReference type="ARBA" id="ARBA00022630"/>
    </source>
</evidence>
<dbReference type="Pfam" id="PF08031">
    <property type="entry name" value="BBE"/>
    <property type="match status" value="1"/>
</dbReference>
<dbReference type="AlphaFoldDB" id="A0A3S8R950"/>
<organism evidence="7 8">
    <name type="scientific">Tenacibaculum singaporense</name>
    <dbReference type="NCBI Taxonomy" id="2358479"/>
    <lineage>
        <taxon>Bacteria</taxon>
        <taxon>Pseudomonadati</taxon>
        <taxon>Bacteroidota</taxon>
        <taxon>Flavobacteriia</taxon>
        <taxon>Flavobacteriales</taxon>
        <taxon>Flavobacteriaceae</taxon>
        <taxon>Tenacibaculum</taxon>
    </lineage>
</organism>
<evidence type="ECO:0000313" key="7">
    <source>
        <dbReference type="EMBL" id="AZJ36326.1"/>
    </source>
</evidence>
<dbReference type="GO" id="GO:0016491">
    <property type="term" value="F:oxidoreductase activity"/>
    <property type="evidence" value="ECO:0007669"/>
    <property type="project" value="UniProtKB-KW"/>
</dbReference>
<keyword evidence="5" id="KW-0560">Oxidoreductase</keyword>
<evidence type="ECO:0000256" key="1">
    <source>
        <dbReference type="ARBA" id="ARBA00001974"/>
    </source>
</evidence>
<dbReference type="Gene3D" id="3.40.462.20">
    <property type="match status" value="1"/>
</dbReference>
<evidence type="ECO:0000256" key="2">
    <source>
        <dbReference type="ARBA" id="ARBA00005466"/>
    </source>
</evidence>
<dbReference type="Pfam" id="PF01565">
    <property type="entry name" value="FAD_binding_4"/>
    <property type="match status" value="1"/>
</dbReference>
<dbReference type="InterPro" id="IPR012951">
    <property type="entry name" value="BBE"/>
</dbReference>
<dbReference type="InterPro" id="IPR006094">
    <property type="entry name" value="Oxid_FAD_bind_N"/>
</dbReference>
<dbReference type="InterPro" id="IPR016166">
    <property type="entry name" value="FAD-bd_PCMH"/>
</dbReference>
<keyword evidence="3" id="KW-0285">Flavoprotein</keyword>
<protein>
    <submittedName>
        <fullName evidence="7">FAD-binding oxidoreductase</fullName>
    </submittedName>
</protein>
<dbReference type="InterPro" id="IPR036318">
    <property type="entry name" value="FAD-bd_PCMH-like_sf"/>
</dbReference>
<dbReference type="SUPFAM" id="SSF56176">
    <property type="entry name" value="FAD-binding/transporter-associated domain-like"/>
    <property type="match status" value="1"/>
</dbReference>
<dbReference type="InterPro" id="IPR016169">
    <property type="entry name" value="FAD-bd_PCMH_sub2"/>
</dbReference>
<dbReference type="GO" id="GO:0071949">
    <property type="term" value="F:FAD binding"/>
    <property type="evidence" value="ECO:0007669"/>
    <property type="project" value="InterPro"/>
</dbReference>
<dbReference type="PANTHER" id="PTHR42973:SF39">
    <property type="entry name" value="FAD-BINDING PCMH-TYPE DOMAIN-CONTAINING PROTEIN"/>
    <property type="match status" value="1"/>
</dbReference>
<gene>
    <name evidence="7" type="ORF">D6T69_12605</name>
</gene>
<keyword evidence="4" id="KW-0274">FAD</keyword>
<evidence type="ECO:0000256" key="5">
    <source>
        <dbReference type="ARBA" id="ARBA00023002"/>
    </source>
</evidence>
<comment type="similarity">
    <text evidence="2">Belongs to the oxygen-dependent FAD-linked oxidoreductase family.</text>
</comment>
<dbReference type="PANTHER" id="PTHR42973">
    <property type="entry name" value="BINDING OXIDOREDUCTASE, PUTATIVE (AFU_ORTHOLOGUE AFUA_1G17690)-RELATED"/>
    <property type="match status" value="1"/>
</dbReference>
<proteinExistence type="inferred from homology"/>
<comment type="cofactor">
    <cofactor evidence="1">
        <name>FAD</name>
        <dbReference type="ChEBI" id="CHEBI:57692"/>
    </cofactor>
</comment>
<dbReference type="InterPro" id="IPR050416">
    <property type="entry name" value="FAD-linked_Oxidoreductase"/>
</dbReference>
<keyword evidence="8" id="KW-1185">Reference proteome</keyword>
<feature type="domain" description="FAD-binding PCMH-type" evidence="6">
    <location>
        <begin position="58"/>
        <end position="240"/>
    </location>
</feature>
<sequence>MKTDIQEEINTLLRENIDNFLKEIQESLPSNVTVSTNWGSLHNVYEHYKNSHIFNRRLQFNPFVIVYCESPEDVQNTFKAAKNNKLPFKVRAGGHDHEGECTGTNIVLIDVSKMNYPEHDNEKVYIKNIDGEKIAHIRPGIRFKDLTSRLADQDVMIPHGTCATVGIAGFTMGGGWGPWTRKYGMCCERLVGATVLLGNGEFAELNEKNGEIPDLLWALRGGGGMSYGIVTELRIKTFELPKILHRFNVVWNPYSHLNPDKVEENVPTLEVLQKWEEIIQPNNSPQLIGTNLKVSARSWDENTPIPYKTIYLNCQFNGYWEGDEISLREFIKDNFKGVLAVTDNMLTIEPATGADFEHKSNYGEHLMSSWDRESFNEIKLSMLPPELLMGTPLQPDLDLPAPHKITSRLVDKKGLGEEGHQKLIESLCSPLLNEHNRKNTITSYITLGAITGDFYKKHPETNSAFPYNDKQYTIQYQCWWEALDANMDPAIKKYIEEKIKNFQDNTLYDYTNRALDWIEVCRDFDIPNTSGAFISFKDSSIPTKTYFAQNYNELIRIKEQYSKDPYNHFRTRKTII</sequence>
<dbReference type="Gene3D" id="3.30.465.10">
    <property type="match status" value="2"/>
</dbReference>
<dbReference type="RefSeq" id="WP_125068055.1">
    <property type="nucleotide sequence ID" value="NZ_CP032548.1"/>
</dbReference>
<dbReference type="KEGG" id="tsig:D6T69_12605"/>
<dbReference type="EMBL" id="CP032548">
    <property type="protein sequence ID" value="AZJ36326.1"/>
    <property type="molecule type" value="Genomic_DNA"/>
</dbReference>
<accession>A0A3S8R950</accession>
<dbReference type="PROSITE" id="PS51387">
    <property type="entry name" value="FAD_PCMH"/>
    <property type="match status" value="1"/>
</dbReference>
<reference evidence="7 8" key="1">
    <citation type="submission" date="2018-09" db="EMBL/GenBank/DDBJ databases">
        <title>Insights into the microbiota of Asian seabass (Lates calcarifer) with tenacibaculosis symptoms and description of sp. nov. Tenacibaculum singaporense.</title>
        <authorList>
            <person name="Miyake S."/>
            <person name="Soh M."/>
            <person name="Azman M.N."/>
            <person name="Ngoh S.Y."/>
            <person name="Orban L."/>
        </authorList>
    </citation>
    <scope>NUCLEOTIDE SEQUENCE [LARGE SCALE GENOMIC DNA]</scope>
    <source>
        <strain evidence="7 8">DSM 106434</strain>
    </source>
</reference>
<evidence type="ECO:0000259" key="6">
    <source>
        <dbReference type="PROSITE" id="PS51387"/>
    </source>
</evidence>